<keyword evidence="2" id="KW-1185">Reference proteome</keyword>
<dbReference type="InterPro" id="IPR009387">
    <property type="entry name" value="HigB-2"/>
</dbReference>
<dbReference type="EMBL" id="RQYC01000001">
    <property type="protein sequence ID" value="RRD91672.1"/>
    <property type="molecule type" value="Genomic_DNA"/>
</dbReference>
<organism evidence="1 2">
    <name type="scientific">Conchiformibius steedae</name>
    <dbReference type="NCBI Taxonomy" id="153493"/>
    <lineage>
        <taxon>Bacteria</taxon>
        <taxon>Pseudomonadati</taxon>
        <taxon>Pseudomonadota</taxon>
        <taxon>Betaproteobacteria</taxon>
        <taxon>Neisseriales</taxon>
        <taxon>Neisseriaceae</taxon>
        <taxon>Conchiformibius</taxon>
    </lineage>
</organism>
<name>A0A3P2A849_9NEIS</name>
<protein>
    <submittedName>
        <fullName evidence="1">Toxin</fullName>
    </submittedName>
</protein>
<sequence>MKAVFIELPPFERFRAANLTDAEYRAFQNELMDKPDKGDVIQGTGGLRKMRLAAQGRGKRGGFRVIYYWQDSLNRCWLFTGYGKNRQDDLSNEQRRELASVLERIKHLMEQQV</sequence>
<dbReference type="RefSeq" id="WP_124793857.1">
    <property type="nucleotide sequence ID" value="NZ_RQYC01000001.1"/>
</dbReference>
<dbReference type="Pfam" id="PF06296">
    <property type="entry name" value="RelE"/>
    <property type="match status" value="1"/>
</dbReference>
<accession>A0A3P2A849</accession>
<proteinExistence type="predicted"/>
<dbReference type="Proteomes" id="UP000269923">
    <property type="component" value="Unassembled WGS sequence"/>
</dbReference>
<gene>
    <name evidence="1" type="ORF">EII21_01215</name>
</gene>
<dbReference type="OrthoDB" id="197283at2"/>
<evidence type="ECO:0000313" key="2">
    <source>
        <dbReference type="Proteomes" id="UP000269923"/>
    </source>
</evidence>
<dbReference type="PIRSF" id="PIRSF039032">
    <property type="entry name" value="HigB-2"/>
    <property type="match status" value="1"/>
</dbReference>
<evidence type="ECO:0000313" key="1">
    <source>
        <dbReference type="EMBL" id="RRD91672.1"/>
    </source>
</evidence>
<comment type="caution">
    <text evidence="1">The sequence shown here is derived from an EMBL/GenBank/DDBJ whole genome shotgun (WGS) entry which is preliminary data.</text>
</comment>
<dbReference type="AlphaFoldDB" id="A0A3P2A849"/>
<reference evidence="1 2" key="1">
    <citation type="submission" date="2018-11" db="EMBL/GenBank/DDBJ databases">
        <title>Genomes From Bacteria Associated with the Canine Oral Cavity: a Test Case for Automated Genome-Based Taxonomic Assignment.</title>
        <authorList>
            <person name="Coil D.A."/>
            <person name="Jospin G."/>
            <person name="Darling A.E."/>
            <person name="Wallis C."/>
            <person name="Davis I.J."/>
            <person name="Harris S."/>
            <person name="Eisen J.A."/>
            <person name="Holcombe L.J."/>
            <person name="O'Flynn C."/>
        </authorList>
    </citation>
    <scope>NUCLEOTIDE SEQUENCE [LARGE SCALE GENOMIC DNA]</scope>
    <source>
        <strain evidence="1 2">COT-280</strain>
    </source>
</reference>